<dbReference type="AlphaFoldDB" id="A0A7S3Z6G6"/>
<proteinExistence type="predicted"/>
<evidence type="ECO:0000313" key="2">
    <source>
        <dbReference type="EMBL" id="CAE0673181.1"/>
    </source>
</evidence>
<feature type="compositionally biased region" description="Basic and acidic residues" evidence="1">
    <location>
        <begin position="1"/>
        <end position="20"/>
    </location>
</feature>
<dbReference type="EMBL" id="HBIV01034846">
    <property type="protein sequence ID" value="CAE0673181.1"/>
    <property type="molecule type" value="Transcribed_RNA"/>
</dbReference>
<protein>
    <submittedName>
        <fullName evidence="2">Uncharacterized protein</fullName>
    </submittedName>
</protein>
<organism evidence="2">
    <name type="scientific">Lotharella globosa</name>
    <dbReference type="NCBI Taxonomy" id="91324"/>
    <lineage>
        <taxon>Eukaryota</taxon>
        <taxon>Sar</taxon>
        <taxon>Rhizaria</taxon>
        <taxon>Cercozoa</taxon>
        <taxon>Chlorarachniophyceae</taxon>
        <taxon>Lotharella</taxon>
    </lineage>
</organism>
<feature type="region of interest" description="Disordered" evidence="1">
    <location>
        <begin position="83"/>
        <end position="111"/>
    </location>
</feature>
<evidence type="ECO:0000256" key="1">
    <source>
        <dbReference type="SAM" id="MobiDB-lite"/>
    </source>
</evidence>
<gene>
    <name evidence="2" type="ORF">LGLO00237_LOCUS24857</name>
</gene>
<name>A0A7S3Z6G6_9EUKA</name>
<accession>A0A7S3Z6G6</accession>
<reference evidence="2" key="1">
    <citation type="submission" date="2021-01" db="EMBL/GenBank/DDBJ databases">
        <authorList>
            <person name="Corre E."/>
            <person name="Pelletier E."/>
            <person name="Niang G."/>
            <person name="Scheremetjew M."/>
            <person name="Finn R."/>
            <person name="Kale V."/>
            <person name="Holt S."/>
            <person name="Cochrane G."/>
            <person name="Meng A."/>
            <person name="Brown T."/>
            <person name="Cohen L."/>
        </authorList>
    </citation>
    <scope>NUCLEOTIDE SEQUENCE</scope>
    <source>
        <strain evidence="2">CCCM811</strain>
    </source>
</reference>
<sequence>MGAKKREEEKDKKGKEKSEDASSANSCTSTTHVYLRLSPNPFGSTAFTPPLLICLIPTFGLYYVPWQQKPYDDEWLRLRARRESTDAKGQRMQRRGSDLPAPQHSAPSVPSKLMMESKNNESVIVDQMSAVEIGSVIEHALPDGGDVAESSIVV</sequence>
<feature type="region of interest" description="Disordered" evidence="1">
    <location>
        <begin position="1"/>
        <end position="29"/>
    </location>
</feature>